<keyword evidence="2" id="KW-1185">Reference proteome</keyword>
<dbReference type="EMBL" id="KN840468">
    <property type="protein sequence ID" value="KIP09260.1"/>
    <property type="molecule type" value="Genomic_DNA"/>
</dbReference>
<protein>
    <submittedName>
        <fullName evidence="1">Uncharacterized protein</fullName>
    </submittedName>
</protein>
<evidence type="ECO:0000313" key="2">
    <source>
        <dbReference type="Proteomes" id="UP000053257"/>
    </source>
</evidence>
<evidence type="ECO:0000313" key="1">
    <source>
        <dbReference type="EMBL" id="KIP09260.1"/>
    </source>
</evidence>
<dbReference type="HOGENOM" id="CLU_2469854_0_0_1"/>
<sequence>MPTPTSLPLTSSSRSYIVANFPTSLSDPGFHAFLARRLSATQPQAKPYKTNLTFSIRILSPSAKLAVWALTYAPALGIGSNVTIACRS</sequence>
<accession>A0A0C3SCZ9</accession>
<proteinExistence type="predicted"/>
<gene>
    <name evidence="1" type="ORF">PHLGIDRAFT_338624</name>
</gene>
<reference evidence="1 2" key="1">
    <citation type="journal article" date="2014" name="PLoS Genet.">
        <title>Analysis of the Phlebiopsis gigantea genome, transcriptome and secretome provides insight into its pioneer colonization strategies of wood.</title>
        <authorList>
            <person name="Hori C."/>
            <person name="Ishida T."/>
            <person name="Igarashi K."/>
            <person name="Samejima M."/>
            <person name="Suzuki H."/>
            <person name="Master E."/>
            <person name="Ferreira P."/>
            <person name="Ruiz-Duenas F.J."/>
            <person name="Held B."/>
            <person name="Canessa P."/>
            <person name="Larrondo L.F."/>
            <person name="Schmoll M."/>
            <person name="Druzhinina I.S."/>
            <person name="Kubicek C.P."/>
            <person name="Gaskell J.A."/>
            <person name="Kersten P."/>
            <person name="St John F."/>
            <person name="Glasner J."/>
            <person name="Sabat G."/>
            <person name="Splinter BonDurant S."/>
            <person name="Syed K."/>
            <person name="Yadav J."/>
            <person name="Mgbeahuruike A.C."/>
            <person name="Kovalchuk A."/>
            <person name="Asiegbu F.O."/>
            <person name="Lackner G."/>
            <person name="Hoffmeister D."/>
            <person name="Rencoret J."/>
            <person name="Gutierrez A."/>
            <person name="Sun H."/>
            <person name="Lindquist E."/>
            <person name="Barry K."/>
            <person name="Riley R."/>
            <person name="Grigoriev I.V."/>
            <person name="Henrissat B."/>
            <person name="Kues U."/>
            <person name="Berka R.M."/>
            <person name="Martinez A.T."/>
            <person name="Covert S.F."/>
            <person name="Blanchette R.A."/>
            <person name="Cullen D."/>
        </authorList>
    </citation>
    <scope>NUCLEOTIDE SEQUENCE [LARGE SCALE GENOMIC DNA]</scope>
    <source>
        <strain evidence="1 2">11061_1 CR5-6</strain>
    </source>
</reference>
<dbReference type="AlphaFoldDB" id="A0A0C3SCZ9"/>
<name>A0A0C3SCZ9_PHLG1</name>
<organism evidence="1 2">
    <name type="scientific">Phlebiopsis gigantea (strain 11061_1 CR5-6)</name>
    <name type="common">White-rot fungus</name>
    <name type="synonym">Peniophora gigantea</name>
    <dbReference type="NCBI Taxonomy" id="745531"/>
    <lineage>
        <taxon>Eukaryota</taxon>
        <taxon>Fungi</taxon>
        <taxon>Dikarya</taxon>
        <taxon>Basidiomycota</taxon>
        <taxon>Agaricomycotina</taxon>
        <taxon>Agaricomycetes</taxon>
        <taxon>Polyporales</taxon>
        <taxon>Phanerochaetaceae</taxon>
        <taxon>Phlebiopsis</taxon>
    </lineage>
</organism>
<dbReference type="Proteomes" id="UP000053257">
    <property type="component" value="Unassembled WGS sequence"/>
</dbReference>